<comment type="caution">
    <text evidence="1">The sequence shown here is derived from an EMBL/GenBank/DDBJ whole genome shotgun (WGS) entry which is preliminary data.</text>
</comment>
<name>X0Z1Z5_9ZZZZ</name>
<feature type="non-terminal residue" evidence="1">
    <location>
        <position position="1"/>
    </location>
</feature>
<evidence type="ECO:0008006" key="2">
    <source>
        <dbReference type="Google" id="ProtNLM"/>
    </source>
</evidence>
<dbReference type="InterPro" id="IPR012337">
    <property type="entry name" value="RNaseH-like_sf"/>
</dbReference>
<gene>
    <name evidence="1" type="ORF">S01H4_12386</name>
</gene>
<protein>
    <recommendedName>
        <fullName evidence="2">Transposase IS4-like domain-containing protein</fullName>
    </recommendedName>
</protein>
<organism evidence="1">
    <name type="scientific">marine sediment metagenome</name>
    <dbReference type="NCBI Taxonomy" id="412755"/>
    <lineage>
        <taxon>unclassified sequences</taxon>
        <taxon>metagenomes</taxon>
        <taxon>ecological metagenomes</taxon>
    </lineage>
</organism>
<reference evidence="1" key="1">
    <citation type="journal article" date="2014" name="Front. Microbiol.">
        <title>High frequency of phylogenetically diverse reductive dehalogenase-homologous genes in deep subseafloor sedimentary metagenomes.</title>
        <authorList>
            <person name="Kawai M."/>
            <person name="Futagami T."/>
            <person name="Toyoda A."/>
            <person name="Takaki Y."/>
            <person name="Nishi S."/>
            <person name="Hori S."/>
            <person name="Arai W."/>
            <person name="Tsubouchi T."/>
            <person name="Morono Y."/>
            <person name="Uchiyama I."/>
            <person name="Ito T."/>
            <person name="Fujiyama A."/>
            <person name="Inagaki F."/>
            <person name="Takami H."/>
        </authorList>
    </citation>
    <scope>NUCLEOTIDE SEQUENCE</scope>
    <source>
        <strain evidence="1">Expedition CK06-06</strain>
    </source>
</reference>
<proteinExistence type="predicted"/>
<accession>X0Z1Z5</accession>
<dbReference type="SUPFAM" id="SSF53098">
    <property type="entry name" value="Ribonuclease H-like"/>
    <property type="match status" value="1"/>
</dbReference>
<evidence type="ECO:0000313" key="1">
    <source>
        <dbReference type="EMBL" id="GAG63190.1"/>
    </source>
</evidence>
<sequence length="141" mass="16361">FGKNVIVTDNHDWTTEEIVQLSLDRYGIEKIFRDSKSNNHIQVNPFYHWTDSKIRCQLLTCAIALTVLRLLEIAINVEGRKRYSGRRILEEMSHLNSTWLWYAGKRTPEQTFDTPTETQADVLKAFGWKIRPGGVLQPINS</sequence>
<dbReference type="AlphaFoldDB" id="X0Z1Z5"/>
<dbReference type="EMBL" id="BART01005246">
    <property type="protein sequence ID" value="GAG63190.1"/>
    <property type="molecule type" value="Genomic_DNA"/>
</dbReference>